<dbReference type="InterPro" id="IPR003593">
    <property type="entry name" value="AAA+_ATPase"/>
</dbReference>
<evidence type="ECO:0000259" key="4">
    <source>
        <dbReference type="SMART" id="SM00382"/>
    </source>
</evidence>
<dbReference type="InterPro" id="IPR037257">
    <property type="entry name" value="T2SS_E_N_sf"/>
</dbReference>
<dbReference type="Pfam" id="PF00437">
    <property type="entry name" value="T2SSE"/>
    <property type="match status" value="1"/>
</dbReference>
<keyword evidence="2" id="KW-0547">Nucleotide-binding</keyword>
<evidence type="ECO:0000256" key="3">
    <source>
        <dbReference type="ARBA" id="ARBA00022840"/>
    </source>
</evidence>
<dbReference type="RefSeq" id="WP_248835225.1">
    <property type="nucleotide sequence ID" value="NZ_JAJEQE010000018.1"/>
</dbReference>
<name>A0ABS8EUU2_9FIRM</name>
<dbReference type="Pfam" id="PF05157">
    <property type="entry name" value="MshEN"/>
    <property type="match status" value="1"/>
</dbReference>
<sequence length="559" mass="62427">MKTNLRIGEILTEKGYVTEKQISQALAYQKEHRDKRVGQILMELGFVTETQVLEALASRLQLRIVDVAQLVINIEAVAMIDKGLAEKNLILPVHVKDHNMQIVTNDPLNYFALEEVRQQSGCQLEILLSEEAPLKQAISYYFAEVSARRAAKQANVGFSTSSAMAELEIENLDNSDDEAPIIRLLNSLIERAIKTGASDVHIEPFEKETRVRMRIDGVIMEYVNIQRNIHAPLIARIKILSNLDIAERRLPQDGHFRVSLDDGQVNIRVSVLPTVFGEKAVMRIMAFNGKLEHADHFGMDEYSYKQFAPLLNYPNGIIYITGPTGSGKSTTLYMILEYLTGRNINISTIEDPVEKNLPGINQTQVNPVAGLTFDVGLRALMRQDPDVIMVGETRDGETAGTSVRAAITGHVVLSTLHTNDAVSSIVRLEDMGVETYLVANSLVGLVAQRLLRKVCPNCAKEVETTEQERLFLGEDVKIVRKGMGCSHCNNTGYKGRIAVHEILAIDNTVRRMIVNHNSVEEISAYAREHQHMRTLKESGLILVKEGTTTPEELMKISYE</sequence>
<comment type="caution">
    <text evidence="5">The sequence shown here is derived from an EMBL/GenBank/DDBJ whole genome shotgun (WGS) entry which is preliminary data.</text>
</comment>
<dbReference type="EMBL" id="JAJEQE010000018">
    <property type="protein sequence ID" value="MCC2148966.1"/>
    <property type="molecule type" value="Genomic_DNA"/>
</dbReference>
<dbReference type="SUPFAM" id="SSF52540">
    <property type="entry name" value="P-loop containing nucleoside triphosphate hydrolases"/>
    <property type="match status" value="1"/>
</dbReference>
<dbReference type="CDD" id="cd01129">
    <property type="entry name" value="PulE-GspE-like"/>
    <property type="match status" value="1"/>
</dbReference>
<gene>
    <name evidence="5" type="primary">tadA</name>
    <name evidence="5" type="ORF">LKD42_06815</name>
</gene>
<dbReference type="InterPro" id="IPR007831">
    <property type="entry name" value="T2SS_GspE_N"/>
</dbReference>
<dbReference type="Proteomes" id="UP001299235">
    <property type="component" value="Unassembled WGS sequence"/>
</dbReference>
<organism evidence="5 6">
    <name type="scientific">Hominisplanchenecus faecis</name>
    <dbReference type="NCBI Taxonomy" id="2885351"/>
    <lineage>
        <taxon>Bacteria</taxon>
        <taxon>Bacillati</taxon>
        <taxon>Bacillota</taxon>
        <taxon>Clostridia</taxon>
        <taxon>Lachnospirales</taxon>
        <taxon>Lachnospiraceae</taxon>
        <taxon>Hominisplanchenecus</taxon>
    </lineage>
</organism>
<dbReference type="Gene3D" id="1.10.40.70">
    <property type="match status" value="1"/>
</dbReference>
<dbReference type="SUPFAM" id="SSF160246">
    <property type="entry name" value="EspE N-terminal domain-like"/>
    <property type="match status" value="1"/>
</dbReference>
<keyword evidence="3" id="KW-0067">ATP-binding</keyword>
<reference evidence="5 6" key="1">
    <citation type="submission" date="2021-10" db="EMBL/GenBank/DDBJ databases">
        <title>Anaerobic single-cell dispensing facilitates the cultivation of human gut bacteria.</title>
        <authorList>
            <person name="Afrizal A."/>
        </authorList>
    </citation>
    <scope>NUCLEOTIDE SEQUENCE [LARGE SCALE GENOMIC DNA]</scope>
    <source>
        <strain evidence="5 6">CLA-AA-H246</strain>
    </source>
</reference>
<evidence type="ECO:0000313" key="5">
    <source>
        <dbReference type="EMBL" id="MCC2148966.1"/>
    </source>
</evidence>
<evidence type="ECO:0000256" key="2">
    <source>
        <dbReference type="ARBA" id="ARBA00022741"/>
    </source>
</evidence>
<evidence type="ECO:0000313" key="6">
    <source>
        <dbReference type="Proteomes" id="UP001299235"/>
    </source>
</evidence>
<feature type="domain" description="AAA+ ATPase" evidence="4">
    <location>
        <begin position="314"/>
        <end position="437"/>
    </location>
</feature>
<accession>A0ABS8EUU2</accession>
<comment type="similarity">
    <text evidence="1">Belongs to the GSP E family.</text>
</comment>
<dbReference type="Gene3D" id="3.40.50.300">
    <property type="entry name" value="P-loop containing nucleotide triphosphate hydrolases"/>
    <property type="match status" value="1"/>
</dbReference>
<dbReference type="Gene3D" id="3.30.300.160">
    <property type="entry name" value="Type II secretion system, protein E, N-terminal domain"/>
    <property type="match status" value="1"/>
</dbReference>
<keyword evidence="6" id="KW-1185">Reference proteome</keyword>
<dbReference type="PANTHER" id="PTHR30258:SF1">
    <property type="entry name" value="PROTEIN TRANSPORT PROTEIN HOFB HOMOLOG"/>
    <property type="match status" value="1"/>
</dbReference>
<protein>
    <submittedName>
        <fullName evidence="5">Flp pilus assembly complex ATPase component TadA</fullName>
    </submittedName>
</protein>
<dbReference type="InterPro" id="IPR027417">
    <property type="entry name" value="P-loop_NTPase"/>
</dbReference>
<dbReference type="Gene3D" id="3.30.450.90">
    <property type="match status" value="1"/>
</dbReference>
<dbReference type="PANTHER" id="PTHR30258">
    <property type="entry name" value="TYPE II SECRETION SYSTEM PROTEIN GSPE-RELATED"/>
    <property type="match status" value="1"/>
</dbReference>
<dbReference type="InterPro" id="IPR001482">
    <property type="entry name" value="T2SS/T4SS_dom"/>
</dbReference>
<dbReference type="SMART" id="SM00382">
    <property type="entry name" value="AAA"/>
    <property type="match status" value="1"/>
</dbReference>
<evidence type="ECO:0000256" key="1">
    <source>
        <dbReference type="ARBA" id="ARBA00006611"/>
    </source>
</evidence>
<proteinExistence type="inferred from homology"/>